<keyword evidence="3" id="KW-0804">Transcription</keyword>
<dbReference type="InterPro" id="IPR016032">
    <property type="entry name" value="Sig_transdc_resp-reg_C-effctor"/>
</dbReference>
<name>A0ABM9X7W0_9RHOB</name>
<dbReference type="CDD" id="cd06170">
    <property type="entry name" value="LuxR_C_like"/>
    <property type="match status" value="1"/>
</dbReference>
<dbReference type="RefSeq" id="WP_007117680.1">
    <property type="nucleotide sequence ID" value="NZ_ABID01000001.1"/>
</dbReference>
<gene>
    <name evidence="5" type="ORF">OIHEL45_02330</name>
</gene>
<sequence length="265" mass="29826">MSDNLSASEVSLLRDAMRAVGTPGFFETYQALFRARVAFSTFLMMRFDPGQPPSLLDNWIEPGRLRPTALNEYLDSTYAFDPFFQYRDRAEGGGVFRLAEVAPDRFFSSEYYLQYYRGSGLCDEVGLLAPLAQGGVAHLSMSRRDAQGPFRRAELRYLRKYAPILIELLTQHCSLLVPPQQAGTVTTRPPLTDLIRNHAKDVLHLALTAREAQIAGLVLQGHSNGSAAKTLEIATETCKVHRRNLYRKLNISSQRDLFGLFKHLL</sequence>
<comment type="caution">
    <text evidence="5">The sequence shown here is derived from an EMBL/GenBank/DDBJ whole genome shotgun (WGS) entry which is preliminary data.</text>
</comment>
<evidence type="ECO:0000313" key="6">
    <source>
        <dbReference type="Proteomes" id="UP000003257"/>
    </source>
</evidence>
<evidence type="ECO:0000256" key="1">
    <source>
        <dbReference type="ARBA" id="ARBA00023015"/>
    </source>
</evidence>
<dbReference type="EMBL" id="ABID01000001">
    <property type="protein sequence ID" value="EDQ05610.1"/>
    <property type="molecule type" value="Genomic_DNA"/>
</dbReference>
<dbReference type="SUPFAM" id="SSF46894">
    <property type="entry name" value="C-terminal effector domain of the bipartite response regulators"/>
    <property type="match status" value="1"/>
</dbReference>
<evidence type="ECO:0000313" key="5">
    <source>
        <dbReference type="EMBL" id="EDQ05610.1"/>
    </source>
</evidence>
<keyword evidence="2" id="KW-0238">DNA-binding</keyword>
<dbReference type="InterPro" id="IPR036388">
    <property type="entry name" value="WH-like_DNA-bd_sf"/>
</dbReference>
<dbReference type="InterPro" id="IPR000792">
    <property type="entry name" value="Tscrpt_reg_LuxR_C"/>
</dbReference>
<evidence type="ECO:0000256" key="3">
    <source>
        <dbReference type="ARBA" id="ARBA00023163"/>
    </source>
</evidence>
<proteinExistence type="predicted"/>
<feature type="domain" description="HTH luxR-type" evidence="4">
    <location>
        <begin position="200"/>
        <end position="265"/>
    </location>
</feature>
<keyword evidence="6" id="KW-1185">Reference proteome</keyword>
<dbReference type="Gene3D" id="1.10.10.10">
    <property type="entry name" value="Winged helix-like DNA-binding domain superfamily/Winged helix DNA-binding domain"/>
    <property type="match status" value="1"/>
</dbReference>
<dbReference type="PANTHER" id="PTHR44688">
    <property type="entry name" value="DNA-BINDING TRANSCRIPTIONAL ACTIVATOR DEVR_DOSR"/>
    <property type="match status" value="1"/>
</dbReference>
<evidence type="ECO:0000259" key="4">
    <source>
        <dbReference type="PROSITE" id="PS50043"/>
    </source>
</evidence>
<keyword evidence="1" id="KW-0805">Transcription regulation</keyword>
<dbReference type="PRINTS" id="PR00038">
    <property type="entry name" value="HTHLUXR"/>
</dbReference>
<accession>A0ABM9X7W0</accession>
<dbReference type="PANTHER" id="PTHR44688:SF16">
    <property type="entry name" value="DNA-BINDING TRANSCRIPTIONAL ACTIVATOR DEVR_DOSR"/>
    <property type="match status" value="1"/>
</dbReference>
<organism evidence="5 6">
    <name type="scientific">Sulfitobacter indolifex HEL-45</name>
    <dbReference type="NCBI Taxonomy" id="391624"/>
    <lineage>
        <taxon>Bacteria</taxon>
        <taxon>Pseudomonadati</taxon>
        <taxon>Pseudomonadota</taxon>
        <taxon>Alphaproteobacteria</taxon>
        <taxon>Rhodobacterales</taxon>
        <taxon>Roseobacteraceae</taxon>
        <taxon>Sulfitobacter</taxon>
    </lineage>
</organism>
<dbReference type="PROSITE" id="PS50043">
    <property type="entry name" value="HTH_LUXR_2"/>
    <property type="match status" value="1"/>
</dbReference>
<evidence type="ECO:0000256" key="2">
    <source>
        <dbReference type="ARBA" id="ARBA00023125"/>
    </source>
</evidence>
<dbReference type="SMART" id="SM00421">
    <property type="entry name" value="HTH_LUXR"/>
    <property type="match status" value="1"/>
</dbReference>
<reference evidence="5 6" key="1">
    <citation type="submission" date="2007-11" db="EMBL/GenBank/DDBJ databases">
        <authorList>
            <person name="Wagner-Dobler I."/>
            <person name="Ferriera S."/>
            <person name="Johnson J."/>
            <person name="Kravitz S."/>
            <person name="Beeson K."/>
            <person name="Sutton G."/>
            <person name="Rogers Y.-H."/>
            <person name="Friedman R."/>
            <person name="Frazier M."/>
            <person name="Venter J.C."/>
        </authorList>
    </citation>
    <scope>NUCLEOTIDE SEQUENCE [LARGE SCALE GENOMIC DNA]</scope>
    <source>
        <strain evidence="5 6">HEL-45</strain>
    </source>
</reference>
<dbReference type="Proteomes" id="UP000003257">
    <property type="component" value="Unassembled WGS sequence"/>
</dbReference>
<protein>
    <submittedName>
        <fullName evidence="5">Transcriptional regulator, LuxR family protein</fullName>
    </submittedName>
</protein>
<dbReference type="Pfam" id="PF00196">
    <property type="entry name" value="GerE"/>
    <property type="match status" value="1"/>
</dbReference>